<feature type="region of interest" description="Disordered" evidence="1">
    <location>
        <begin position="122"/>
        <end position="155"/>
    </location>
</feature>
<dbReference type="AlphaFoldDB" id="A0A2D2LVC7"/>
<sequence>MTVPDLTLDEQQYHTLEIWQSEILAQMGITRWVRQDCPVKTFDNVEDFEVVSSYQAACALAVMPQQLQPAQTRLTSNLAPIDTTTDFNHPVIADDVVDSAVELPPANLADFRPHDVALPNHSSLLHDSSLPNHSPFKSDPAPNNDGYNDAGHSDELFNNEQFNNEQLNDELLTASFDVQAIVVGEWTLVVDSHFLQTDSRQHQLWQQIISGLKASVHFFNFPLLTDSQHLPKATVQLMSSYPMAVAGFLGFLYRINQGNPKVGALTPLPDCLDEQPIQRLPYLVDMLDDYRLKRQLWQLLSS</sequence>
<evidence type="ECO:0000313" key="2">
    <source>
        <dbReference type="EMBL" id="ATR78973.1"/>
    </source>
</evidence>
<dbReference type="STRING" id="34062.AXE82_02875"/>
<accession>A0A2D2LVC7</accession>
<dbReference type="Proteomes" id="UP000229340">
    <property type="component" value="Chromosome"/>
</dbReference>
<evidence type="ECO:0000256" key="1">
    <source>
        <dbReference type="SAM" id="MobiDB-lite"/>
    </source>
</evidence>
<gene>
    <name evidence="2" type="ORF">NP7_06745</name>
</gene>
<proteinExistence type="predicted"/>
<reference evidence="3" key="1">
    <citation type="submission" date="2017-11" db="EMBL/GenBank/DDBJ databases">
        <title>Complete genome sequence of Moraxella osloensis NP7 isolated from human skin.</title>
        <authorList>
            <person name="Lee K."/>
            <person name="Lim J.Y."/>
            <person name="Hwang I."/>
        </authorList>
    </citation>
    <scope>NUCLEOTIDE SEQUENCE [LARGE SCALE GENOMIC DNA]</scope>
    <source>
        <strain evidence="3">NP7</strain>
    </source>
</reference>
<feature type="compositionally biased region" description="Polar residues" evidence="1">
    <location>
        <begin position="122"/>
        <end position="132"/>
    </location>
</feature>
<dbReference type="EMBL" id="CP024443">
    <property type="protein sequence ID" value="ATR78973.1"/>
    <property type="molecule type" value="Genomic_DNA"/>
</dbReference>
<name>A0A2D2LVC7_FAUOS</name>
<organism evidence="2 3">
    <name type="scientific">Faucicola osloensis</name>
    <name type="common">Moraxella osloensis</name>
    <dbReference type="NCBI Taxonomy" id="34062"/>
    <lineage>
        <taxon>Bacteria</taxon>
        <taxon>Pseudomonadati</taxon>
        <taxon>Pseudomonadota</taxon>
        <taxon>Gammaproteobacteria</taxon>
        <taxon>Moraxellales</taxon>
        <taxon>Moraxellaceae</taxon>
        <taxon>Faucicola</taxon>
    </lineage>
</organism>
<dbReference type="RefSeq" id="WP_100270215.1">
    <property type="nucleotide sequence ID" value="NZ_CP024443.1"/>
</dbReference>
<protein>
    <submittedName>
        <fullName evidence="2">Uncharacterized protein</fullName>
    </submittedName>
</protein>
<evidence type="ECO:0000313" key="3">
    <source>
        <dbReference type="Proteomes" id="UP000229340"/>
    </source>
</evidence>